<dbReference type="RefSeq" id="WP_126980028.1">
    <property type="nucleotide sequence ID" value="NZ_PQSP01000004.1"/>
</dbReference>
<accession>A0A433SCR9</accession>
<feature type="chain" id="PRO_5019361843" evidence="1">
    <location>
        <begin position="21"/>
        <end position="131"/>
    </location>
</feature>
<evidence type="ECO:0000313" key="3">
    <source>
        <dbReference type="Proteomes" id="UP000286947"/>
    </source>
</evidence>
<evidence type="ECO:0000313" key="2">
    <source>
        <dbReference type="EMBL" id="RUS66543.1"/>
    </source>
</evidence>
<protein>
    <submittedName>
        <fullName evidence="2">Uncharacterized protein</fullName>
    </submittedName>
</protein>
<dbReference type="EMBL" id="PQSP01000004">
    <property type="protein sequence ID" value="RUS66543.1"/>
    <property type="molecule type" value="Genomic_DNA"/>
</dbReference>
<keyword evidence="3" id="KW-1185">Reference proteome</keyword>
<comment type="caution">
    <text evidence="2">The sequence shown here is derived from an EMBL/GenBank/DDBJ whole genome shotgun (WGS) entry which is preliminary data.</text>
</comment>
<organism evidence="2 3">
    <name type="scientific">Saezia sanguinis</name>
    <dbReference type="NCBI Taxonomy" id="1965230"/>
    <lineage>
        <taxon>Bacteria</taxon>
        <taxon>Pseudomonadati</taxon>
        <taxon>Pseudomonadota</taxon>
        <taxon>Betaproteobacteria</taxon>
        <taxon>Burkholderiales</taxon>
        <taxon>Saeziaceae</taxon>
        <taxon>Saezia</taxon>
    </lineage>
</organism>
<name>A0A433SCR9_9BURK</name>
<dbReference type="Proteomes" id="UP000286947">
    <property type="component" value="Unassembled WGS sequence"/>
</dbReference>
<evidence type="ECO:0000256" key="1">
    <source>
        <dbReference type="SAM" id="SignalP"/>
    </source>
</evidence>
<reference evidence="2 3" key="1">
    <citation type="submission" date="2018-01" db="EMBL/GenBank/DDBJ databases">
        <title>Saezia sanguinis gen. nov., sp. nov., in the order Burkholderiales isolated from human blood.</title>
        <authorList>
            <person name="Medina-Pascual M.J."/>
            <person name="Valdezate S."/>
            <person name="Monzon S."/>
            <person name="Cuesta I."/>
            <person name="Carrasco G."/>
            <person name="Villalon P."/>
            <person name="Saez-Nieto J.A."/>
        </authorList>
    </citation>
    <scope>NUCLEOTIDE SEQUENCE [LARGE SCALE GENOMIC DNA]</scope>
    <source>
        <strain evidence="2 3">CNM695-12</strain>
    </source>
</reference>
<proteinExistence type="predicted"/>
<gene>
    <name evidence="2" type="ORF">CUZ56_01823</name>
</gene>
<dbReference type="AlphaFoldDB" id="A0A433SCR9"/>
<feature type="signal peptide" evidence="1">
    <location>
        <begin position="1"/>
        <end position="20"/>
    </location>
</feature>
<keyword evidence="1" id="KW-0732">Signal</keyword>
<sequence length="131" mass="14090" precursor="true">MKTMHTLLAALLLTATVTQAQPAASETQPDPLQTEPALNILLRHTDMVIPPASSCYGHYADVSQPTLGNLLATQLAYLYKGDNIIAGACLQEKCRIHITHAAGEDLFSTTIYFAVEQGTINPASLHCLMTP</sequence>